<dbReference type="RefSeq" id="WP_336917506.1">
    <property type="nucleotide sequence ID" value="NZ_JBANRN010000001.1"/>
</dbReference>
<protein>
    <submittedName>
        <fullName evidence="2">CZB domain-containing protein</fullName>
    </submittedName>
</protein>
<reference evidence="3" key="1">
    <citation type="journal article" date="2019" name="Int. J. Syst. Evol. Microbiol.">
        <title>The Global Catalogue of Microorganisms (GCM) 10K type strain sequencing project: providing services to taxonomists for standard genome sequencing and annotation.</title>
        <authorList>
            <consortium name="The Broad Institute Genomics Platform"/>
            <consortium name="The Broad Institute Genome Sequencing Center for Infectious Disease"/>
            <person name="Wu L."/>
            <person name="Ma J."/>
        </authorList>
    </citation>
    <scope>NUCLEOTIDE SEQUENCE [LARGE SCALE GENOMIC DNA]</scope>
    <source>
        <strain evidence="3">KCTC 52606</strain>
    </source>
</reference>
<evidence type="ECO:0000313" key="2">
    <source>
        <dbReference type="EMBL" id="MFC3099288.1"/>
    </source>
</evidence>
<evidence type="ECO:0000313" key="3">
    <source>
        <dbReference type="Proteomes" id="UP001595378"/>
    </source>
</evidence>
<organism evidence="2 3">
    <name type="scientific">Alteraurantiacibacter lauratis</name>
    <dbReference type="NCBI Taxonomy" id="2054627"/>
    <lineage>
        <taxon>Bacteria</taxon>
        <taxon>Pseudomonadati</taxon>
        <taxon>Pseudomonadota</taxon>
        <taxon>Alphaproteobacteria</taxon>
        <taxon>Sphingomonadales</taxon>
        <taxon>Erythrobacteraceae</taxon>
        <taxon>Alteraurantiacibacter</taxon>
    </lineage>
</organism>
<dbReference type="InterPro" id="IPR025991">
    <property type="entry name" value="Chemoreceptor_zinc-bind_dom"/>
</dbReference>
<evidence type="ECO:0000259" key="1">
    <source>
        <dbReference type="Pfam" id="PF13682"/>
    </source>
</evidence>
<keyword evidence="3" id="KW-1185">Reference proteome</keyword>
<sequence length="121" mass="13367">MSSIPEQINAAIGAHGAWKLRLKTAIASGTGDLDWRIVSKDCECAFGKWLHGHEIDAATRASVPYQVVKRLHQEFHIAAGRVVQAVQNGHRQAAQDLMDGEFIPRSEKLVRALTKWKGELA</sequence>
<gene>
    <name evidence="2" type="ORF">ACFODK_00070</name>
</gene>
<dbReference type="Gene3D" id="1.20.120.30">
    <property type="entry name" value="Aspartate receptor, ligand-binding domain"/>
    <property type="match status" value="1"/>
</dbReference>
<dbReference type="Pfam" id="PF13682">
    <property type="entry name" value="CZB"/>
    <property type="match status" value="1"/>
</dbReference>
<dbReference type="EMBL" id="JBHRSU010000001">
    <property type="protein sequence ID" value="MFC3099288.1"/>
    <property type="molecule type" value="Genomic_DNA"/>
</dbReference>
<accession>A0ABV7E9M3</accession>
<name>A0ABV7E9M3_9SPHN</name>
<dbReference type="Proteomes" id="UP001595378">
    <property type="component" value="Unassembled WGS sequence"/>
</dbReference>
<proteinExistence type="predicted"/>
<feature type="domain" description="Chemoreceptor zinc-binding" evidence="1">
    <location>
        <begin position="15"/>
        <end position="83"/>
    </location>
</feature>
<comment type="caution">
    <text evidence="2">The sequence shown here is derived from an EMBL/GenBank/DDBJ whole genome shotgun (WGS) entry which is preliminary data.</text>
</comment>